<dbReference type="Proteomes" id="UP000202440">
    <property type="component" value="Chromosome"/>
</dbReference>
<dbReference type="InterPro" id="IPR000073">
    <property type="entry name" value="AB_hydrolase_1"/>
</dbReference>
<evidence type="ECO:0000259" key="1">
    <source>
        <dbReference type="Pfam" id="PF12697"/>
    </source>
</evidence>
<dbReference type="GO" id="GO:0016787">
    <property type="term" value="F:hydrolase activity"/>
    <property type="evidence" value="ECO:0007669"/>
    <property type="project" value="UniProtKB-KW"/>
</dbReference>
<keyword evidence="2" id="KW-0378">Hydrolase</keyword>
<dbReference type="Gene3D" id="3.40.50.1820">
    <property type="entry name" value="alpha/beta hydrolase"/>
    <property type="match status" value="1"/>
</dbReference>
<name>A0A222FK30_9GAMM</name>
<evidence type="ECO:0000313" key="2">
    <source>
        <dbReference type="EMBL" id="ASP38864.1"/>
    </source>
</evidence>
<dbReference type="RefSeq" id="WP_094060050.1">
    <property type="nucleotide sequence ID" value="NZ_CP022530.1"/>
</dbReference>
<dbReference type="Pfam" id="PF12697">
    <property type="entry name" value="Abhydrolase_6"/>
    <property type="match status" value="1"/>
</dbReference>
<accession>A0A222FK30</accession>
<proteinExistence type="predicted"/>
<dbReference type="InterPro" id="IPR050266">
    <property type="entry name" value="AB_hydrolase_sf"/>
</dbReference>
<dbReference type="PANTHER" id="PTHR43798">
    <property type="entry name" value="MONOACYLGLYCEROL LIPASE"/>
    <property type="match status" value="1"/>
</dbReference>
<protein>
    <submittedName>
        <fullName evidence="2">Alpha/beta hydrolase</fullName>
    </submittedName>
</protein>
<dbReference type="AlphaFoldDB" id="A0A222FK30"/>
<dbReference type="SUPFAM" id="SSF53474">
    <property type="entry name" value="alpha/beta-Hydrolases"/>
    <property type="match status" value="1"/>
</dbReference>
<dbReference type="KEGG" id="bsan:CHH28_09295"/>
<reference evidence="2 3" key="1">
    <citation type="submission" date="2017-07" db="EMBL/GenBank/DDBJ databases">
        <title>Annotated genome sequence of Bacterioplanes sanyensis isolated from Red Sea.</title>
        <authorList>
            <person name="Rehman Z.U."/>
        </authorList>
    </citation>
    <scope>NUCLEOTIDE SEQUENCE [LARGE SCALE GENOMIC DNA]</scope>
    <source>
        <strain evidence="2 3">NV9</strain>
    </source>
</reference>
<dbReference type="EMBL" id="CP022530">
    <property type="protein sequence ID" value="ASP38864.1"/>
    <property type="molecule type" value="Genomic_DNA"/>
</dbReference>
<organism evidence="2 3">
    <name type="scientific">Bacterioplanes sanyensis</name>
    <dbReference type="NCBI Taxonomy" id="1249553"/>
    <lineage>
        <taxon>Bacteria</taxon>
        <taxon>Pseudomonadati</taxon>
        <taxon>Pseudomonadota</taxon>
        <taxon>Gammaproteobacteria</taxon>
        <taxon>Oceanospirillales</taxon>
        <taxon>Oceanospirillaceae</taxon>
        <taxon>Bacterioplanes</taxon>
    </lineage>
</organism>
<dbReference type="OrthoDB" id="7055710at2"/>
<gene>
    <name evidence="2" type="ORF">CHH28_09295</name>
</gene>
<evidence type="ECO:0000313" key="3">
    <source>
        <dbReference type="Proteomes" id="UP000202440"/>
    </source>
</evidence>
<dbReference type="GO" id="GO:0016020">
    <property type="term" value="C:membrane"/>
    <property type="evidence" value="ECO:0007669"/>
    <property type="project" value="TreeGrafter"/>
</dbReference>
<dbReference type="InterPro" id="IPR029058">
    <property type="entry name" value="AB_hydrolase_fold"/>
</dbReference>
<sequence>MFSVTLPEFQQGDLILFVHGALADARMWQPHIECLGGVCQGYAVSQRYFGAQGQEHSGEFGINQHAQDLLQWLQALPGGIRVHLVGWSYGADVVLAALTHAPSQVASAFVYDPGYPGCLSKDEMGEFMTDAGAMFDPVIPHLEEGRLEQAVAALIDGSGQALGYFHQQPEVLQQQQLDNAHTLVQQMQQAPATDLCAARLSAITVPVTLATGARSRVLFRLVTQSVKPHLAAVRWLQPDANHMWPLEQPTAFVAALHEHLQALAEPWQAQTLSSDTAVLETAAGS</sequence>
<keyword evidence="3" id="KW-1185">Reference proteome</keyword>
<dbReference type="PANTHER" id="PTHR43798:SF33">
    <property type="entry name" value="HYDROLASE, PUTATIVE (AFU_ORTHOLOGUE AFUA_2G14860)-RELATED"/>
    <property type="match status" value="1"/>
</dbReference>
<feature type="domain" description="AB hydrolase-1" evidence="1">
    <location>
        <begin position="15"/>
        <end position="255"/>
    </location>
</feature>